<evidence type="ECO:0000313" key="5">
    <source>
        <dbReference type="EMBL" id="OYX58647.1"/>
    </source>
</evidence>
<dbReference type="SMART" id="SM00342">
    <property type="entry name" value="HTH_ARAC"/>
    <property type="match status" value="1"/>
</dbReference>
<keyword evidence="3" id="KW-0804">Transcription</keyword>
<evidence type="ECO:0000313" key="6">
    <source>
        <dbReference type="Proteomes" id="UP000216147"/>
    </source>
</evidence>
<dbReference type="InterPro" id="IPR050204">
    <property type="entry name" value="AraC_XylS_family_regulators"/>
</dbReference>
<dbReference type="AlphaFoldDB" id="A0A258HPY3"/>
<sequence>MKDGPPRRAALDSPPNWLTHRMRTSLVPPRQASVQRCRGPGKAAMVRSHPLRGAQGARLAGFAGRRDDNCRRRWDRRGRRDTMASPSSSAVFAMGDGWAAYAGPHEAHAAHAHVAIQLAVARTGSVRVVLEDHRTLSGQAIVIGPRVRHRMTDEGGSVLLFYLETHTPLASSLLALIAPAVAAVAPPSVTALLSPEAQPDRIVAGLREGLGVKEVKLDPRLEGALLKASEDPAPGAVARAARAVGLSPARLRVLAQAQMQAPLSQWLLWRKLQRAGHEMASGAGLVEAAIAGGFADQAHLNRVTKRMFGVTPLQASSVVRSADNRFVQ</sequence>
<name>A0A258HPY3_9CAUL</name>
<dbReference type="Pfam" id="PF12833">
    <property type="entry name" value="HTH_18"/>
    <property type="match status" value="1"/>
</dbReference>
<feature type="domain" description="HTH araC/xylS-type" evidence="4">
    <location>
        <begin position="219"/>
        <end position="318"/>
    </location>
</feature>
<organism evidence="5 6">
    <name type="scientific">Brevundimonas subvibrioides</name>
    <dbReference type="NCBI Taxonomy" id="74313"/>
    <lineage>
        <taxon>Bacteria</taxon>
        <taxon>Pseudomonadati</taxon>
        <taxon>Pseudomonadota</taxon>
        <taxon>Alphaproteobacteria</taxon>
        <taxon>Caulobacterales</taxon>
        <taxon>Caulobacteraceae</taxon>
        <taxon>Brevundimonas</taxon>
    </lineage>
</organism>
<dbReference type="InterPro" id="IPR018062">
    <property type="entry name" value="HTH_AraC-typ_CS"/>
</dbReference>
<dbReference type="Gene3D" id="1.10.10.60">
    <property type="entry name" value="Homeodomain-like"/>
    <property type="match status" value="1"/>
</dbReference>
<evidence type="ECO:0000256" key="3">
    <source>
        <dbReference type="ARBA" id="ARBA00023163"/>
    </source>
</evidence>
<reference evidence="5 6" key="1">
    <citation type="submission" date="2017-03" db="EMBL/GenBank/DDBJ databases">
        <title>Lifting the veil on microbial sulfur biogeochemistry in mining wastewaters.</title>
        <authorList>
            <person name="Kantor R.S."/>
            <person name="Colenbrander Nelson T."/>
            <person name="Marshall S."/>
            <person name="Bennett D."/>
            <person name="Apte S."/>
            <person name="Camacho D."/>
            <person name="Thomas B.C."/>
            <person name="Warren L.A."/>
            <person name="Banfield J.F."/>
        </authorList>
    </citation>
    <scope>NUCLEOTIDE SEQUENCE [LARGE SCALE GENOMIC DNA]</scope>
    <source>
        <strain evidence="5">32-68-21</strain>
    </source>
</reference>
<dbReference type="InterPro" id="IPR011051">
    <property type="entry name" value="RmlC_Cupin_sf"/>
</dbReference>
<accession>A0A258HPY3</accession>
<comment type="caution">
    <text evidence="5">The sequence shown here is derived from an EMBL/GenBank/DDBJ whole genome shotgun (WGS) entry which is preliminary data.</text>
</comment>
<dbReference type="Proteomes" id="UP000216147">
    <property type="component" value="Unassembled WGS sequence"/>
</dbReference>
<evidence type="ECO:0000259" key="4">
    <source>
        <dbReference type="PROSITE" id="PS01124"/>
    </source>
</evidence>
<dbReference type="PROSITE" id="PS01124">
    <property type="entry name" value="HTH_ARAC_FAMILY_2"/>
    <property type="match status" value="1"/>
</dbReference>
<evidence type="ECO:0000256" key="1">
    <source>
        <dbReference type="ARBA" id="ARBA00023015"/>
    </source>
</evidence>
<dbReference type="GO" id="GO:0003700">
    <property type="term" value="F:DNA-binding transcription factor activity"/>
    <property type="evidence" value="ECO:0007669"/>
    <property type="project" value="InterPro"/>
</dbReference>
<dbReference type="PANTHER" id="PTHR46796">
    <property type="entry name" value="HTH-TYPE TRANSCRIPTIONAL ACTIVATOR RHAS-RELATED"/>
    <property type="match status" value="1"/>
</dbReference>
<proteinExistence type="predicted"/>
<dbReference type="EMBL" id="NCEQ01000002">
    <property type="protein sequence ID" value="OYX58647.1"/>
    <property type="molecule type" value="Genomic_DNA"/>
</dbReference>
<keyword evidence="1" id="KW-0805">Transcription regulation</keyword>
<gene>
    <name evidence="5" type="ORF">B7Y86_02900</name>
</gene>
<keyword evidence="2" id="KW-0238">DNA-binding</keyword>
<dbReference type="InterPro" id="IPR018060">
    <property type="entry name" value="HTH_AraC"/>
</dbReference>
<protein>
    <recommendedName>
        <fullName evidence="4">HTH araC/xylS-type domain-containing protein</fullName>
    </recommendedName>
</protein>
<dbReference type="PROSITE" id="PS00041">
    <property type="entry name" value="HTH_ARAC_FAMILY_1"/>
    <property type="match status" value="1"/>
</dbReference>
<dbReference type="SUPFAM" id="SSF51182">
    <property type="entry name" value="RmlC-like cupins"/>
    <property type="match status" value="1"/>
</dbReference>
<evidence type="ECO:0000256" key="2">
    <source>
        <dbReference type="ARBA" id="ARBA00023125"/>
    </source>
</evidence>
<dbReference type="GO" id="GO:0043565">
    <property type="term" value="F:sequence-specific DNA binding"/>
    <property type="evidence" value="ECO:0007669"/>
    <property type="project" value="InterPro"/>
</dbReference>